<dbReference type="InterPro" id="IPR000725">
    <property type="entry name" value="Olfact_rcpt"/>
</dbReference>
<keyword evidence="4 13" id="KW-0812">Transmembrane</keyword>
<dbReference type="PANTHER" id="PTHR24242:SF359">
    <property type="entry name" value="ODORANT RECEPTOR-RELATED"/>
    <property type="match status" value="1"/>
</dbReference>
<dbReference type="PANTHER" id="PTHR24242">
    <property type="entry name" value="G-PROTEIN COUPLED RECEPTOR"/>
    <property type="match status" value="1"/>
</dbReference>
<comment type="subcellular location">
    <subcellularLocation>
        <location evidence="1 14">Cell membrane</location>
        <topology evidence="1 14">Multi-pass membrane protein</topology>
    </subcellularLocation>
</comment>
<organism evidence="16 17">
    <name type="scientific">Acipenser ruthenus</name>
    <name type="common">Sterlet sturgeon</name>
    <dbReference type="NCBI Taxonomy" id="7906"/>
    <lineage>
        <taxon>Eukaryota</taxon>
        <taxon>Metazoa</taxon>
        <taxon>Chordata</taxon>
        <taxon>Craniata</taxon>
        <taxon>Vertebrata</taxon>
        <taxon>Euteleostomi</taxon>
        <taxon>Actinopterygii</taxon>
        <taxon>Chondrostei</taxon>
        <taxon>Acipenseriformes</taxon>
        <taxon>Acipenseridae</taxon>
        <taxon>Acipenser</taxon>
    </lineage>
</organism>
<dbReference type="EMBL" id="SCEB01001599">
    <property type="protein sequence ID" value="RXM96479.1"/>
    <property type="molecule type" value="Genomic_DNA"/>
</dbReference>
<evidence type="ECO:0000256" key="9">
    <source>
        <dbReference type="ARBA" id="ARBA00023157"/>
    </source>
</evidence>
<dbReference type="InterPro" id="IPR050939">
    <property type="entry name" value="Olfactory_GPCR1"/>
</dbReference>
<dbReference type="SUPFAM" id="SSF81321">
    <property type="entry name" value="Family A G protein-coupled receptor-like"/>
    <property type="match status" value="1"/>
</dbReference>
<evidence type="ECO:0000256" key="5">
    <source>
        <dbReference type="ARBA" id="ARBA00022725"/>
    </source>
</evidence>
<dbReference type="GO" id="GO:0004930">
    <property type="term" value="F:G protein-coupled receptor activity"/>
    <property type="evidence" value="ECO:0007669"/>
    <property type="project" value="UniProtKB-KW"/>
</dbReference>
<accession>A0A444V7Q9</accession>
<evidence type="ECO:0000256" key="7">
    <source>
        <dbReference type="ARBA" id="ARBA00023040"/>
    </source>
</evidence>
<protein>
    <recommendedName>
        <fullName evidence="14">Olfactory receptor</fullName>
    </recommendedName>
</protein>
<evidence type="ECO:0000256" key="2">
    <source>
        <dbReference type="ARBA" id="ARBA00022475"/>
    </source>
</evidence>
<dbReference type="AlphaFoldDB" id="A0A444V7Q9"/>
<evidence type="ECO:0000256" key="12">
    <source>
        <dbReference type="ARBA" id="ARBA00023224"/>
    </source>
</evidence>
<evidence type="ECO:0000256" key="1">
    <source>
        <dbReference type="ARBA" id="ARBA00004651"/>
    </source>
</evidence>
<dbReference type="PROSITE" id="PS00237">
    <property type="entry name" value="G_PROTEIN_RECEP_F1_1"/>
    <property type="match status" value="1"/>
</dbReference>
<comment type="caution">
    <text evidence="16">The sequence shown here is derived from an EMBL/GenBank/DDBJ whole genome shotgun (WGS) entry which is preliminary data.</text>
</comment>
<evidence type="ECO:0000313" key="16">
    <source>
        <dbReference type="EMBL" id="RXM96479.1"/>
    </source>
</evidence>
<keyword evidence="9" id="KW-1015">Disulfide bond</keyword>
<keyword evidence="7 13" id="KW-0297">G-protein coupled receptor</keyword>
<keyword evidence="8 14" id="KW-0472">Membrane</keyword>
<dbReference type="SMART" id="SM01381">
    <property type="entry name" value="7TM_GPCR_Srsx"/>
    <property type="match status" value="1"/>
</dbReference>
<comment type="similarity">
    <text evidence="13">Belongs to the G-protein coupled receptor 1 family.</text>
</comment>
<evidence type="ECO:0000256" key="11">
    <source>
        <dbReference type="ARBA" id="ARBA00023180"/>
    </source>
</evidence>
<feature type="transmembrane region" description="Helical" evidence="14">
    <location>
        <begin position="77"/>
        <end position="97"/>
    </location>
</feature>
<dbReference type="Proteomes" id="UP000289886">
    <property type="component" value="Unassembled WGS sequence"/>
</dbReference>
<keyword evidence="5 14" id="KW-0552">Olfaction</keyword>
<evidence type="ECO:0000256" key="14">
    <source>
        <dbReference type="RuleBase" id="RU363047"/>
    </source>
</evidence>
<feature type="transmembrane region" description="Helical" evidence="14">
    <location>
        <begin position="46"/>
        <end position="70"/>
    </location>
</feature>
<evidence type="ECO:0000313" key="17">
    <source>
        <dbReference type="Proteomes" id="UP000289886"/>
    </source>
</evidence>
<dbReference type="Gene3D" id="1.20.1070.10">
    <property type="entry name" value="Rhodopsin 7-helix transmembrane proteins"/>
    <property type="match status" value="1"/>
</dbReference>
<name>A0A444V7Q9_ACIRT</name>
<dbReference type="CDD" id="cd13954">
    <property type="entry name" value="7tmA_OR"/>
    <property type="match status" value="1"/>
</dbReference>
<evidence type="ECO:0000256" key="10">
    <source>
        <dbReference type="ARBA" id="ARBA00023170"/>
    </source>
</evidence>
<reference evidence="16 17" key="1">
    <citation type="submission" date="2019-01" db="EMBL/GenBank/DDBJ databases">
        <title>Draft Genome and Complete Hox-Cluster Characterization of the Sterlet Sturgeon (Acipenser ruthenus).</title>
        <authorList>
            <person name="Wei Q."/>
        </authorList>
    </citation>
    <scope>NUCLEOTIDE SEQUENCE [LARGE SCALE GENOMIC DNA]</scope>
    <source>
        <strain evidence="16">WHYD16114868_AA</strain>
        <tissue evidence="16">Blood</tissue>
    </source>
</reference>
<sequence length="335" mass="37084">MTPRPQYTSRGTGASMSGINQTGLEIREFFLVGFPQFQDQGSRNTLFAILLTVYLLILLGNLLIVLIFILDESLHTPMYMLICSLAILDMVISSVTMPRMLALFLFDSRLISFAGCFTQMVFFLGLGTAESFLLMLMAYDRYMAICNPLHYPTIMSNSFVLKLILCCWLGGLLTPMISLTLALRLLFCGANEVVHCFCDYSAVLRLACANTALSSYVALAIGLSVLLIPLFFILFSYVRIIRSVLQVAGSEGQRKAFSTCATHLLVISVFFLTATGVYISYRVPGVSSDVRILAAVVQNVLPPLMNPVIYCLKTKEIRDSLLKTLRKTKILPGAL</sequence>
<dbReference type="GO" id="GO:0005886">
    <property type="term" value="C:plasma membrane"/>
    <property type="evidence" value="ECO:0007669"/>
    <property type="project" value="UniProtKB-SubCell"/>
</dbReference>
<dbReference type="PROSITE" id="PS50262">
    <property type="entry name" value="G_PROTEIN_RECEP_F1_2"/>
    <property type="match status" value="1"/>
</dbReference>
<dbReference type="PRINTS" id="PR00245">
    <property type="entry name" value="OLFACTORYR"/>
</dbReference>
<evidence type="ECO:0000256" key="4">
    <source>
        <dbReference type="ARBA" id="ARBA00022692"/>
    </source>
</evidence>
<keyword evidence="11" id="KW-0325">Glycoprotein</keyword>
<keyword evidence="2 14" id="KW-1003">Cell membrane</keyword>
<evidence type="ECO:0000256" key="6">
    <source>
        <dbReference type="ARBA" id="ARBA00022989"/>
    </source>
</evidence>
<feature type="transmembrane region" description="Helical" evidence="14">
    <location>
        <begin position="159"/>
        <end position="183"/>
    </location>
</feature>
<dbReference type="GO" id="GO:0004984">
    <property type="term" value="F:olfactory receptor activity"/>
    <property type="evidence" value="ECO:0007669"/>
    <property type="project" value="InterPro"/>
</dbReference>
<evidence type="ECO:0000256" key="13">
    <source>
        <dbReference type="RuleBase" id="RU000688"/>
    </source>
</evidence>
<dbReference type="FunFam" id="1.20.1070.10:FF:000024">
    <property type="entry name" value="Olfactory receptor"/>
    <property type="match status" value="1"/>
</dbReference>
<feature type="domain" description="G-protein coupled receptors family 1 profile" evidence="15">
    <location>
        <begin position="60"/>
        <end position="310"/>
    </location>
</feature>
<keyword evidence="10 13" id="KW-0675">Receptor</keyword>
<dbReference type="InterPro" id="IPR000276">
    <property type="entry name" value="GPCR_Rhodpsn"/>
</dbReference>
<keyword evidence="12 13" id="KW-0807">Transducer</keyword>
<gene>
    <name evidence="16" type="ORF">EOD39_15634</name>
</gene>
<keyword evidence="6 14" id="KW-1133">Transmembrane helix</keyword>
<feature type="transmembrane region" description="Helical" evidence="14">
    <location>
        <begin position="213"/>
        <end position="235"/>
    </location>
</feature>
<keyword evidence="3 14" id="KW-0716">Sensory transduction</keyword>
<evidence type="ECO:0000256" key="3">
    <source>
        <dbReference type="ARBA" id="ARBA00022606"/>
    </source>
</evidence>
<feature type="transmembrane region" description="Helical" evidence="14">
    <location>
        <begin position="256"/>
        <end position="280"/>
    </location>
</feature>
<keyword evidence="17" id="KW-1185">Reference proteome</keyword>
<evidence type="ECO:0000259" key="15">
    <source>
        <dbReference type="PROSITE" id="PS50262"/>
    </source>
</evidence>
<evidence type="ECO:0000256" key="8">
    <source>
        <dbReference type="ARBA" id="ARBA00023136"/>
    </source>
</evidence>
<feature type="transmembrane region" description="Helical" evidence="14">
    <location>
        <begin position="117"/>
        <end position="139"/>
    </location>
</feature>
<dbReference type="PRINTS" id="PR00237">
    <property type="entry name" value="GPCRRHODOPSN"/>
</dbReference>
<dbReference type="InterPro" id="IPR017452">
    <property type="entry name" value="GPCR_Rhodpsn_7TM"/>
</dbReference>
<dbReference type="Pfam" id="PF13853">
    <property type="entry name" value="7tm_4"/>
    <property type="match status" value="1"/>
</dbReference>
<proteinExistence type="inferred from homology"/>